<sequence length="61" mass="6971">MIKKLFKTKRLTNREKAMAKVCCSQMVAVMQKKMDVGELSESDVVILCELKEIVEKLEPAQ</sequence>
<accession>A0A6J5NP83</accession>
<name>A0A6J5NP83_9CAUD</name>
<protein>
    <submittedName>
        <fullName evidence="1">Uncharacterized protein</fullName>
    </submittedName>
</protein>
<dbReference type="EMBL" id="LR796670">
    <property type="protein sequence ID" value="CAB4159556.1"/>
    <property type="molecule type" value="Genomic_DNA"/>
</dbReference>
<proteinExistence type="predicted"/>
<reference evidence="1" key="1">
    <citation type="submission" date="2020-04" db="EMBL/GenBank/DDBJ databases">
        <authorList>
            <person name="Chiriac C."/>
            <person name="Salcher M."/>
            <person name="Ghai R."/>
            <person name="Kavagutti S V."/>
        </authorList>
    </citation>
    <scope>NUCLEOTIDE SEQUENCE</scope>
</reference>
<organism evidence="1">
    <name type="scientific">uncultured Caudovirales phage</name>
    <dbReference type="NCBI Taxonomy" id="2100421"/>
    <lineage>
        <taxon>Viruses</taxon>
        <taxon>Duplodnaviria</taxon>
        <taxon>Heunggongvirae</taxon>
        <taxon>Uroviricota</taxon>
        <taxon>Caudoviricetes</taxon>
        <taxon>Peduoviridae</taxon>
        <taxon>Maltschvirus</taxon>
        <taxon>Maltschvirus maltsch</taxon>
    </lineage>
</organism>
<evidence type="ECO:0000313" key="1">
    <source>
        <dbReference type="EMBL" id="CAB4159556.1"/>
    </source>
</evidence>
<gene>
    <name evidence="1" type="ORF">UFOVP699_292</name>
</gene>